<feature type="compositionally biased region" description="Pro residues" evidence="1">
    <location>
        <begin position="27"/>
        <end position="36"/>
    </location>
</feature>
<accession>A0A9N7TVA3</accession>
<dbReference type="AlphaFoldDB" id="A0A9N7TVA3"/>
<feature type="region of interest" description="Disordered" evidence="1">
    <location>
        <begin position="1"/>
        <end position="136"/>
    </location>
</feature>
<dbReference type="Proteomes" id="UP001153269">
    <property type="component" value="Unassembled WGS sequence"/>
</dbReference>
<feature type="compositionally biased region" description="Basic and acidic residues" evidence="1">
    <location>
        <begin position="114"/>
        <end position="123"/>
    </location>
</feature>
<keyword evidence="3" id="KW-1185">Reference proteome</keyword>
<dbReference type="EMBL" id="CADEAL010000318">
    <property type="protein sequence ID" value="CAB1418333.1"/>
    <property type="molecule type" value="Genomic_DNA"/>
</dbReference>
<feature type="compositionally biased region" description="Low complexity" evidence="1">
    <location>
        <begin position="55"/>
        <end position="76"/>
    </location>
</feature>
<gene>
    <name evidence="2" type="ORF">PLEPLA_LOCUS6157</name>
</gene>
<comment type="caution">
    <text evidence="2">The sequence shown here is derived from an EMBL/GenBank/DDBJ whole genome shotgun (WGS) entry which is preliminary data.</text>
</comment>
<evidence type="ECO:0000256" key="1">
    <source>
        <dbReference type="SAM" id="MobiDB-lite"/>
    </source>
</evidence>
<evidence type="ECO:0000313" key="3">
    <source>
        <dbReference type="Proteomes" id="UP001153269"/>
    </source>
</evidence>
<name>A0A9N7TVA3_PLEPL</name>
<proteinExistence type="predicted"/>
<reference evidence="2" key="1">
    <citation type="submission" date="2020-03" db="EMBL/GenBank/DDBJ databases">
        <authorList>
            <person name="Weist P."/>
        </authorList>
    </citation>
    <scope>NUCLEOTIDE SEQUENCE</scope>
</reference>
<evidence type="ECO:0000313" key="2">
    <source>
        <dbReference type="EMBL" id="CAB1418333.1"/>
    </source>
</evidence>
<sequence>MVVSTAPPTPPPPPCRGSSDIDGGVNQPPPPPPLPRPMGGGERRRRPSPLPPPTRLHSLRPPLPSFSEDQASSSESLIIRRQTPGESRNVKRCQPRRERVAQAGWGGGAGSARPEQKLSRDVWDESSESEGPTGGA</sequence>
<organism evidence="2 3">
    <name type="scientific">Pleuronectes platessa</name>
    <name type="common">European plaice</name>
    <dbReference type="NCBI Taxonomy" id="8262"/>
    <lineage>
        <taxon>Eukaryota</taxon>
        <taxon>Metazoa</taxon>
        <taxon>Chordata</taxon>
        <taxon>Craniata</taxon>
        <taxon>Vertebrata</taxon>
        <taxon>Euteleostomi</taxon>
        <taxon>Actinopterygii</taxon>
        <taxon>Neopterygii</taxon>
        <taxon>Teleostei</taxon>
        <taxon>Neoteleostei</taxon>
        <taxon>Acanthomorphata</taxon>
        <taxon>Carangaria</taxon>
        <taxon>Pleuronectiformes</taxon>
        <taxon>Pleuronectoidei</taxon>
        <taxon>Pleuronectidae</taxon>
        <taxon>Pleuronectes</taxon>
    </lineage>
</organism>
<protein>
    <submittedName>
        <fullName evidence="2">Uncharacterized protein</fullName>
    </submittedName>
</protein>